<dbReference type="InterPro" id="IPR039422">
    <property type="entry name" value="MarR/SlyA-like"/>
</dbReference>
<gene>
    <name evidence="5" type="ORF">EDC90_101272</name>
</gene>
<accession>A0A4R3NSX0</accession>
<evidence type="ECO:0000313" key="6">
    <source>
        <dbReference type="Proteomes" id="UP000295097"/>
    </source>
</evidence>
<reference evidence="5 6" key="1">
    <citation type="submission" date="2019-03" db="EMBL/GenBank/DDBJ databases">
        <title>Freshwater and sediment microbial communities from various areas in North America, analyzing microbe dynamics in response to fracking.</title>
        <authorList>
            <person name="Lamendella R."/>
        </authorList>
    </citation>
    <scope>NUCLEOTIDE SEQUENCE [LARGE SCALE GENOMIC DNA]</scope>
    <source>
        <strain evidence="5 6">175.2</strain>
    </source>
</reference>
<keyword evidence="2" id="KW-0238">DNA-binding</keyword>
<dbReference type="Proteomes" id="UP000295097">
    <property type="component" value="Unassembled WGS sequence"/>
</dbReference>
<comment type="caution">
    <text evidence="5">The sequence shown here is derived from an EMBL/GenBank/DDBJ whole genome shotgun (WGS) entry which is preliminary data.</text>
</comment>
<evidence type="ECO:0000256" key="3">
    <source>
        <dbReference type="ARBA" id="ARBA00023163"/>
    </source>
</evidence>
<dbReference type="GO" id="GO:0003677">
    <property type="term" value="F:DNA binding"/>
    <property type="evidence" value="ECO:0007669"/>
    <property type="project" value="UniProtKB-KW"/>
</dbReference>
<dbReference type="PANTHER" id="PTHR33164:SF43">
    <property type="entry name" value="HTH-TYPE TRANSCRIPTIONAL REPRESSOR YETL"/>
    <property type="match status" value="1"/>
</dbReference>
<dbReference type="InterPro" id="IPR036390">
    <property type="entry name" value="WH_DNA-bd_sf"/>
</dbReference>
<dbReference type="EMBL" id="SMAR01000012">
    <property type="protein sequence ID" value="TCT39574.1"/>
    <property type="molecule type" value="Genomic_DNA"/>
</dbReference>
<dbReference type="InterPro" id="IPR023187">
    <property type="entry name" value="Tscrpt_reg_MarR-type_CS"/>
</dbReference>
<protein>
    <submittedName>
        <fullName evidence="5">MarR family transcriptional regulator</fullName>
    </submittedName>
</protein>
<name>A0A4R3NSX0_9HYPH</name>
<dbReference type="PANTHER" id="PTHR33164">
    <property type="entry name" value="TRANSCRIPTIONAL REGULATOR, MARR FAMILY"/>
    <property type="match status" value="1"/>
</dbReference>
<keyword evidence="1" id="KW-0805">Transcription regulation</keyword>
<dbReference type="GO" id="GO:0003700">
    <property type="term" value="F:DNA-binding transcription factor activity"/>
    <property type="evidence" value="ECO:0007669"/>
    <property type="project" value="InterPro"/>
</dbReference>
<dbReference type="GO" id="GO:0006950">
    <property type="term" value="P:response to stress"/>
    <property type="evidence" value="ECO:0007669"/>
    <property type="project" value="TreeGrafter"/>
</dbReference>
<dbReference type="OrthoDB" id="9783504at2"/>
<dbReference type="Gene3D" id="1.10.10.10">
    <property type="entry name" value="Winged helix-like DNA-binding domain superfamily/Winged helix DNA-binding domain"/>
    <property type="match status" value="1"/>
</dbReference>
<dbReference type="Pfam" id="PF12802">
    <property type="entry name" value="MarR_2"/>
    <property type="match status" value="1"/>
</dbReference>
<dbReference type="RefSeq" id="WP_132311035.1">
    <property type="nucleotide sequence ID" value="NZ_SMAR01000012.1"/>
</dbReference>
<proteinExistence type="predicted"/>
<dbReference type="PROSITE" id="PS01117">
    <property type="entry name" value="HTH_MARR_1"/>
    <property type="match status" value="1"/>
</dbReference>
<organism evidence="5 6">
    <name type="scientific">Martelella mediterranea</name>
    <dbReference type="NCBI Taxonomy" id="293089"/>
    <lineage>
        <taxon>Bacteria</taxon>
        <taxon>Pseudomonadati</taxon>
        <taxon>Pseudomonadota</taxon>
        <taxon>Alphaproteobacteria</taxon>
        <taxon>Hyphomicrobiales</taxon>
        <taxon>Aurantimonadaceae</taxon>
        <taxon>Martelella</taxon>
    </lineage>
</organism>
<keyword evidence="6" id="KW-1185">Reference proteome</keyword>
<evidence type="ECO:0000259" key="4">
    <source>
        <dbReference type="PROSITE" id="PS50995"/>
    </source>
</evidence>
<evidence type="ECO:0000256" key="2">
    <source>
        <dbReference type="ARBA" id="ARBA00023125"/>
    </source>
</evidence>
<dbReference type="AlphaFoldDB" id="A0A4R3NSX0"/>
<evidence type="ECO:0000313" key="5">
    <source>
        <dbReference type="EMBL" id="TCT39574.1"/>
    </source>
</evidence>
<keyword evidence="3" id="KW-0804">Transcription</keyword>
<dbReference type="PROSITE" id="PS50995">
    <property type="entry name" value="HTH_MARR_2"/>
    <property type="match status" value="1"/>
</dbReference>
<dbReference type="InterPro" id="IPR011991">
    <property type="entry name" value="ArsR-like_HTH"/>
</dbReference>
<dbReference type="InterPro" id="IPR000835">
    <property type="entry name" value="HTH_MarR-typ"/>
</dbReference>
<evidence type="ECO:0000256" key="1">
    <source>
        <dbReference type="ARBA" id="ARBA00023015"/>
    </source>
</evidence>
<dbReference type="InterPro" id="IPR036388">
    <property type="entry name" value="WH-like_DNA-bd_sf"/>
</dbReference>
<dbReference type="SUPFAM" id="SSF46785">
    <property type="entry name" value="Winged helix' DNA-binding domain"/>
    <property type="match status" value="1"/>
</dbReference>
<dbReference type="SMART" id="SM00347">
    <property type="entry name" value="HTH_MARR"/>
    <property type="match status" value="1"/>
</dbReference>
<sequence length="222" mass="23960">MTEKFHIATGLAKIGLYLRAEGWQQAESESLTPTQGQILVHLVRRGPARITALAEELAVTQPTASDALSALIRKGHVEKRSDPADGRASLLHVTTQGRRVAEVMAEWPDALLSAIDTLETGEQAVFLRGLTRMIRELQVRGAIPVQRMCATCSFFRPNVHNDPAAPHHCAFVDAAFGDAQLRLDCGEHEPAGESETSTLWQKFLGTSSGEVDAPPAATGETS</sequence>
<feature type="domain" description="HTH marR-type" evidence="4">
    <location>
        <begin position="1"/>
        <end position="135"/>
    </location>
</feature>
<dbReference type="CDD" id="cd00090">
    <property type="entry name" value="HTH_ARSR"/>
    <property type="match status" value="1"/>
</dbReference>